<dbReference type="InterPro" id="IPR034660">
    <property type="entry name" value="DinB/YfiT-like"/>
</dbReference>
<sequence length="177" mass="19740">MAVDRSDPPLAASEAETLRAYLDYHRDTLLMKTDGLTQEQLSRTHPPSELTLGGLLKHAALNDDWWFCRVFGGRDTEPDWVPAGAFDEDDDWELHSAKDDRPEELRRIFDSARAAADAAIDRGLAAGGLDATSSMPSRREGTPFSLRWVVLHMIEEYARHNGHADLLREAVDGQVGE</sequence>
<accession>A0A930VD25</accession>
<evidence type="ECO:0000313" key="2">
    <source>
        <dbReference type="Proteomes" id="UP000640489"/>
    </source>
</evidence>
<dbReference type="Gene3D" id="1.20.120.450">
    <property type="entry name" value="dinb family like domain"/>
    <property type="match status" value="1"/>
</dbReference>
<name>A0A930VD25_9ACTN</name>
<evidence type="ECO:0000313" key="1">
    <source>
        <dbReference type="EMBL" id="MBF4764327.1"/>
    </source>
</evidence>
<proteinExistence type="predicted"/>
<protein>
    <submittedName>
        <fullName evidence="1">DinB family protein</fullName>
    </submittedName>
</protein>
<dbReference type="SUPFAM" id="SSF109854">
    <property type="entry name" value="DinB/YfiT-like putative metalloenzymes"/>
    <property type="match status" value="1"/>
</dbReference>
<dbReference type="Pfam" id="PF04978">
    <property type="entry name" value="MST"/>
    <property type="match status" value="1"/>
</dbReference>
<comment type="caution">
    <text evidence="1">The sequence shown here is derived from an EMBL/GenBank/DDBJ whole genome shotgun (WGS) entry which is preliminary data.</text>
</comment>
<dbReference type="Proteomes" id="UP000640489">
    <property type="component" value="Unassembled WGS sequence"/>
</dbReference>
<keyword evidence="2" id="KW-1185">Reference proteome</keyword>
<dbReference type="InterPro" id="IPR007061">
    <property type="entry name" value="MST-like"/>
</dbReference>
<dbReference type="EMBL" id="JADKPN010000008">
    <property type="protein sequence ID" value="MBF4764327.1"/>
    <property type="molecule type" value="Genomic_DNA"/>
</dbReference>
<dbReference type="AlphaFoldDB" id="A0A930VD25"/>
<gene>
    <name evidence="1" type="ORF">ISU07_14430</name>
</gene>
<organism evidence="1 2">
    <name type="scientific">Nocardioides islandensis</name>
    <dbReference type="NCBI Taxonomy" id="433663"/>
    <lineage>
        <taxon>Bacteria</taxon>
        <taxon>Bacillati</taxon>
        <taxon>Actinomycetota</taxon>
        <taxon>Actinomycetes</taxon>
        <taxon>Propionibacteriales</taxon>
        <taxon>Nocardioidaceae</taxon>
        <taxon>Nocardioides</taxon>
    </lineage>
</organism>
<reference evidence="1" key="1">
    <citation type="submission" date="2020-11" db="EMBL/GenBank/DDBJ databases">
        <title>Nocardioides sp. nov., isolated from Soil of Cynanchum wilfordii Hemsley rhizosphere.</title>
        <authorList>
            <person name="Lee J.-S."/>
            <person name="Suh M.K."/>
            <person name="Kim J.-S."/>
        </authorList>
    </citation>
    <scope>NUCLEOTIDE SEQUENCE</scope>
    <source>
        <strain evidence="1">KCTC 19275</strain>
    </source>
</reference>
<dbReference type="RefSeq" id="WP_194707496.1">
    <property type="nucleotide sequence ID" value="NZ_JADKPN010000008.1"/>
</dbReference>